<proteinExistence type="predicted"/>
<comment type="caution">
    <text evidence="3">The sequence shown here is derived from an EMBL/GenBank/DDBJ whole genome shotgun (WGS) entry which is preliminary data.</text>
</comment>
<feature type="region of interest" description="Disordered" evidence="1">
    <location>
        <begin position="26"/>
        <end position="50"/>
    </location>
</feature>
<keyword evidence="4" id="KW-1185">Reference proteome</keyword>
<evidence type="ECO:0000313" key="3">
    <source>
        <dbReference type="EMBL" id="KAK7910372.1"/>
    </source>
</evidence>
<reference evidence="4" key="1">
    <citation type="submission" date="2024-04" db="EMBL/GenBank/DDBJ databases">
        <title>Salinicola lusitanus LLJ914,a marine bacterium isolated from the Okinawa Trough.</title>
        <authorList>
            <person name="Li J."/>
        </authorList>
    </citation>
    <scope>NUCLEOTIDE SEQUENCE [LARGE SCALE GENOMIC DNA]</scope>
</reference>
<dbReference type="PANTHER" id="PTHR46902:SF1">
    <property type="entry name" value="DOMON DOMAIN-CONTAINING PROTEIN FRRS1L"/>
    <property type="match status" value="1"/>
</dbReference>
<accession>A0AAW0P3C5</accession>
<feature type="chain" id="PRO_5043979339" description="Ferric-chelate reductase 1" evidence="2">
    <location>
        <begin position="23"/>
        <end position="473"/>
    </location>
</feature>
<organism evidence="3 4">
    <name type="scientific">Mugilogobius chulae</name>
    <name type="common">yellowstripe goby</name>
    <dbReference type="NCBI Taxonomy" id="88201"/>
    <lineage>
        <taxon>Eukaryota</taxon>
        <taxon>Metazoa</taxon>
        <taxon>Chordata</taxon>
        <taxon>Craniata</taxon>
        <taxon>Vertebrata</taxon>
        <taxon>Euteleostomi</taxon>
        <taxon>Actinopterygii</taxon>
        <taxon>Neopterygii</taxon>
        <taxon>Teleostei</taxon>
        <taxon>Neoteleostei</taxon>
        <taxon>Acanthomorphata</taxon>
        <taxon>Gobiaria</taxon>
        <taxon>Gobiiformes</taxon>
        <taxon>Gobioidei</taxon>
        <taxon>Gobiidae</taxon>
        <taxon>Gobionellinae</taxon>
        <taxon>Mugilogobius</taxon>
    </lineage>
</organism>
<name>A0AAW0P3C5_9GOBI</name>
<dbReference type="PANTHER" id="PTHR46902">
    <property type="entry name" value="DOMON DOMAIN-CONTAINING PROTEIN FRRS1L"/>
    <property type="match status" value="1"/>
</dbReference>
<evidence type="ECO:0000256" key="1">
    <source>
        <dbReference type="SAM" id="MobiDB-lite"/>
    </source>
</evidence>
<dbReference type="GO" id="GO:0099072">
    <property type="term" value="P:regulation of postsynaptic membrane neurotransmitter receptor levels"/>
    <property type="evidence" value="ECO:0007669"/>
    <property type="project" value="TreeGrafter"/>
</dbReference>
<evidence type="ECO:0008006" key="5">
    <source>
        <dbReference type="Google" id="ProtNLM"/>
    </source>
</evidence>
<feature type="signal peptide" evidence="2">
    <location>
        <begin position="1"/>
        <end position="22"/>
    </location>
</feature>
<gene>
    <name evidence="3" type="ORF">WMY93_015056</name>
</gene>
<evidence type="ECO:0000256" key="2">
    <source>
        <dbReference type="SAM" id="SignalP"/>
    </source>
</evidence>
<dbReference type="Proteomes" id="UP001460270">
    <property type="component" value="Unassembled WGS sequence"/>
</dbReference>
<evidence type="ECO:0000313" key="4">
    <source>
        <dbReference type="Proteomes" id="UP001460270"/>
    </source>
</evidence>
<keyword evidence="2" id="KW-0732">Signal</keyword>
<dbReference type="EMBL" id="JBBPFD010000010">
    <property type="protein sequence ID" value="KAK7910372.1"/>
    <property type="molecule type" value="Genomic_DNA"/>
</dbReference>
<protein>
    <recommendedName>
        <fullName evidence="5">Ferric-chelate reductase 1</fullName>
    </recommendedName>
</protein>
<dbReference type="GO" id="GO:1900449">
    <property type="term" value="P:regulation of glutamate receptor signaling pathway"/>
    <property type="evidence" value="ECO:0007669"/>
    <property type="project" value="InterPro"/>
</dbReference>
<dbReference type="AlphaFoldDB" id="A0AAW0P3C5"/>
<feature type="compositionally biased region" description="Low complexity" evidence="1">
    <location>
        <begin position="26"/>
        <end position="39"/>
    </location>
</feature>
<dbReference type="InterPro" id="IPR042789">
    <property type="entry name" value="FRRS1L"/>
</dbReference>
<sequence>MKNNFLPSFLLGALCLSACTYGLNTTTTQPTPSNNATQPKNATEPPTGVTVTHPINATQPLPGINVTHPMNATQPPPGIGVTDTINLTQIPTGINVTHPMNATQPPPGTPVTRGSCGSTDLCAAEPPSCDPASNSNSCFFLGTRREHGRDFEMRMSGQSAGYVGCTLESHSGRNVTFYICANDNGRVRMITAIITPSGQIIIRELPVNRVRGRVNGNQIQCTFFVTVPDEGTVSTDTTFAVGVVTGDYNAVSNSVGTPITPSGQNLWIFQILLKISPTQLQPTPPQLHLLSTPQRDPTTPGIMTTIQYPVTRGSCGSTDLCAAEPPSCDPASNSNSCFFLGTRREHGRNFEMRMSGQSAGYVGCTLESHSGRNVTFYICANDNGRVRMITAIITPSGQIIIRELPVNRVRGRNVTNVATTNTTTAVPTTTTTAAPTVTPTAAPTANTTGDATSTHFSMTGLMIIVGLLSLLWL</sequence>